<name>A0A0B5BJ80_9BACT</name>
<reference evidence="2 3" key="1">
    <citation type="journal article" date="2015" name="Genome Announc.">
        <title>Complete Genome of Geobacter pickeringii G13T, a Metal-Reducing Isolate from Sedimentary Kaolin Deposits.</title>
        <authorList>
            <person name="Badalamenti J.P."/>
            <person name="Bond D.R."/>
        </authorList>
    </citation>
    <scope>NUCLEOTIDE SEQUENCE [LARGE SCALE GENOMIC DNA]</scope>
    <source>
        <strain evidence="2 3">G13</strain>
    </source>
</reference>
<dbReference type="KEGG" id="gpi:GPICK_12820"/>
<dbReference type="SUPFAM" id="SSF48695">
    <property type="entry name" value="Multiheme cytochromes"/>
    <property type="match status" value="1"/>
</dbReference>
<dbReference type="HOGENOM" id="CLU_1208365_0_0_7"/>
<gene>
    <name evidence="2" type="ORF">GPICK_12820</name>
</gene>
<evidence type="ECO:0000256" key="1">
    <source>
        <dbReference type="SAM" id="SignalP"/>
    </source>
</evidence>
<organism evidence="2 3">
    <name type="scientific">Geobacter pickeringii</name>
    <dbReference type="NCBI Taxonomy" id="345632"/>
    <lineage>
        <taxon>Bacteria</taxon>
        <taxon>Pseudomonadati</taxon>
        <taxon>Thermodesulfobacteriota</taxon>
        <taxon>Desulfuromonadia</taxon>
        <taxon>Geobacterales</taxon>
        <taxon>Geobacteraceae</taxon>
        <taxon>Geobacter</taxon>
    </lineage>
</organism>
<dbReference type="Proteomes" id="UP000057609">
    <property type="component" value="Chromosome"/>
</dbReference>
<evidence type="ECO:0000313" key="3">
    <source>
        <dbReference type="Proteomes" id="UP000057609"/>
    </source>
</evidence>
<dbReference type="PROSITE" id="PS51257">
    <property type="entry name" value="PROKAR_LIPOPROTEIN"/>
    <property type="match status" value="1"/>
</dbReference>
<protein>
    <submittedName>
        <fullName evidence="2">Uncharacterized protein</fullName>
    </submittedName>
</protein>
<feature type="signal peptide" evidence="1">
    <location>
        <begin position="1"/>
        <end position="29"/>
    </location>
</feature>
<accession>A0A0B5BJ80</accession>
<dbReference type="AlphaFoldDB" id="A0A0B5BJ80"/>
<proteinExistence type="predicted"/>
<dbReference type="InterPro" id="IPR036280">
    <property type="entry name" value="Multihaem_cyt_sf"/>
</dbReference>
<dbReference type="STRING" id="345632.GPICK_12820"/>
<keyword evidence="3" id="KW-1185">Reference proteome</keyword>
<evidence type="ECO:0000313" key="2">
    <source>
        <dbReference type="EMBL" id="AJE04121.1"/>
    </source>
</evidence>
<feature type="chain" id="PRO_5002113760" evidence="1">
    <location>
        <begin position="30"/>
        <end position="256"/>
    </location>
</feature>
<sequence>MEMRTMPMRIAILLLCAVTLTGCGGGLNAPNSGAPSSVNAHECTWVATHPKKILELVTFRTISSATQATFSAMLSTEELIQCRVCHGSSFLGAGGGATGPACLDCHIVDPVKYPAGCYSCHGGVALNPQNLAQLSVGFYQQFYAQNSAAPQFSLYSAARAAFIVRVKSGSIHNRHSPTLPRNHDALAYIFTEANKPADTCSYCHNQGATANVHHSQTITSRYTCFKISGGCHDVTLDPATGIFQIVVVRDCAVCHK</sequence>
<keyword evidence="1" id="KW-0732">Signal</keyword>
<dbReference type="EMBL" id="CP009788">
    <property type="protein sequence ID" value="AJE04121.1"/>
    <property type="molecule type" value="Genomic_DNA"/>
</dbReference>